<accession>Q1ITE7</accession>
<dbReference type="STRING" id="204669.Acid345_0848"/>
<dbReference type="KEGG" id="aba:Acid345_0848"/>
<evidence type="ECO:0000313" key="2">
    <source>
        <dbReference type="Proteomes" id="UP000002432"/>
    </source>
</evidence>
<dbReference type="RefSeq" id="WP_011521655.1">
    <property type="nucleotide sequence ID" value="NC_008009.1"/>
</dbReference>
<dbReference type="OrthoDB" id="626916at2"/>
<protein>
    <submittedName>
        <fullName evidence="1">Uncharacterized protein</fullName>
    </submittedName>
</protein>
<dbReference type="Proteomes" id="UP000002432">
    <property type="component" value="Chromosome"/>
</dbReference>
<dbReference type="EnsemblBacteria" id="ABF39853">
    <property type="protein sequence ID" value="ABF39853"/>
    <property type="gene ID" value="Acid345_0848"/>
</dbReference>
<reference evidence="1 2" key="1">
    <citation type="journal article" date="2009" name="Appl. Environ. Microbiol.">
        <title>Three genomes from the phylum Acidobacteria provide insight into the lifestyles of these microorganisms in soils.</title>
        <authorList>
            <person name="Ward N.L."/>
            <person name="Challacombe J.F."/>
            <person name="Janssen P.H."/>
            <person name="Henrissat B."/>
            <person name="Coutinho P.M."/>
            <person name="Wu M."/>
            <person name="Xie G."/>
            <person name="Haft D.H."/>
            <person name="Sait M."/>
            <person name="Badger J."/>
            <person name="Barabote R.D."/>
            <person name="Bradley B."/>
            <person name="Brettin T.S."/>
            <person name="Brinkac L.M."/>
            <person name="Bruce D."/>
            <person name="Creasy T."/>
            <person name="Daugherty S.C."/>
            <person name="Davidsen T.M."/>
            <person name="DeBoy R.T."/>
            <person name="Detter J.C."/>
            <person name="Dodson R.J."/>
            <person name="Durkin A.S."/>
            <person name="Ganapathy A."/>
            <person name="Gwinn-Giglio M."/>
            <person name="Han C.S."/>
            <person name="Khouri H."/>
            <person name="Kiss H."/>
            <person name="Kothari S.P."/>
            <person name="Madupu R."/>
            <person name="Nelson K.E."/>
            <person name="Nelson W.C."/>
            <person name="Paulsen I."/>
            <person name="Penn K."/>
            <person name="Ren Q."/>
            <person name="Rosovitz M.J."/>
            <person name="Selengut J.D."/>
            <person name="Shrivastava S."/>
            <person name="Sullivan S.A."/>
            <person name="Tapia R."/>
            <person name="Thompson L.S."/>
            <person name="Watkins K.L."/>
            <person name="Yang Q."/>
            <person name="Yu C."/>
            <person name="Zafar N."/>
            <person name="Zhou L."/>
            <person name="Kuske C.R."/>
        </authorList>
    </citation>
    <scope>NUCLEOTIDE SEQUENCE [LARGE SCALE GENOMIC DNA]</scope>
    <source>
        <strain evidence="1 2">Ellin345</strain>
    </source>
</reference>
<dbReference type="eggNOG" id="COG3292">
    <property type="taxonomic scope" value="Bacteria"/>
</dbReference>
<dbReference type="AlphaFoldDB" id="Q1ITE7"/>
<evidence type="ECO:0000313" key="1">
    <source>
        <dbReference type="EMBL" id="ABF39853.1"/>
    </source>
</evidence>
<keyword evidence="2" id="KW-1185">Reference proteome</keyword>
<gene>
    <name evidence="1" type="ordered locus">Acid345_0848</name>
</gene>
<organism evidence="1 2">
    <name type="scientific">Koribacter versatilis (strain Ellin345)</name>
    <dbReference type="NCBI Taxonomy" id="204669"/>
    <lineage>
        <taxon>Bacteria</taxon>
        <taxon>Pseudomonadati</taxon>
        <taxon>Acidobacteriota</taxon>
        <taxon>Terriglobia</taxon>
        <taxon>Terriglobales</taxon>
        <taxon>Candidatus Korobacteraceae</taxon>
        <taxon>Candidatus Korobacter</taxon>
    </lineage>
</organism>
<sequence length="747" mass="80786">MSTAAQKLYDLLPALYRLRDADLAQSQPLLTSAEQTQLAALQALSTLTLKQQQQLDALLDKASRGPLQSLMMVVSEQLAIFADNLDQLYDDQFIETCAPWVIPYIGDLIGYKSVRGVAPAVASPRAEVAHTISFRRRKGTVLVMEQLARDVTGWGAHAVEMFKVLGDTQYMNHIRAKNFYAPDLRNWKSGDYINTGFDRTAHKVDVRRIAVQRGRYNIQNIGIFLWSLNAYPMTLAPSTPVTGNPQCFRFSSLDADMPLFNHPISQGEDITDAARPENVPDRLRRHVLCQDMQDILAGKTATYYGFGKSLALYVDGALQSEIQVCDLEGPDGSWNNLPKAGGLPAVDPLLGRIALPPPPAGKTNHVRASYYYGFNADMGGGEYPRSSTFTAAEDQAVIRVPGDYPTIHDALTAIAGDGVVEITDNANYSEPAGLALAIKKGGHVELRAADGVRPTLFLGGEFAITGDEEGSLDLNGLIIAYAPPAGGGTLPPALLHVPASAKNKLSHLGITHCTVVPGWALLSDGTPDPTFFGRPSVLIEDSGVELEISKSIVGALWINGTATATLADSILDATLPSMVAYVATVDSGTQRPTPGGSLTMTGCTVIGKVYATLLELVSNCIFWAELSDADTAATPALWRAPLWAVRKQEGCVRFSYLPTGAITPRTYKCVVQGKGEPQPLIQSLRYGNPAYCKLYSVTDDAIRRGADDGGEMGAFHFILAPLRETDLRIRMSEYMPVGLEFGVFYEN</sequence>
<proteinExistence type="predicted"/>
<dbReference type="HOGENOM" id="CLU_377112_0_0_0"/>
<dbReference type="EMBL" id="CP000360">
    <property type="protein sequence ID" value="ABF39853.1"/>
    <property type="molecule type" value="Genomic_DNA"/>
</dbReference>
<name>Q1ITE7_KORVE</name>